<keyword evidence="1" id="KW-0812">Transmembrane</keyword>
<evidence type="ECO:0000313" key="2">
    <source>
        <dbReference type="EMBL" id="ORY59990.1"/>
    </source>
</evidence>
<organism evidence="2 3">
    <name type="scientific">Pseudomassariella vexata</name>
    <dbReference type="NCBI Taxonomy" id="1141098"/>
    <lineage>
        <taxon>Eukaryota</taxon>
        <taxon>Fungi</taxon>
        <taxon>Dikarya</taxon>
        <taxon>Ascomycota</taxon>
        <taxon>Pezizomycotina</taxon>
        <taxon>Sordariomycetes</taxon>
        <taxon>Xylariomycetidae</taxon>
        <taxon>Amphisphaeriales</taxon>
        <taxon>Pseudomassariaceae</taxon>
        <taxon>Pseudomassariella</taxon>
    </lineage>
</organism>
<keyword evidence="3" id="KW-1185">Reference proteome</keyword>
<accession>A0A1Y2DL32</accession>
<keyword evidence="1" id="KW-1133">Transmembrane helix</keyword>
<name>A0A1Y2DL32_9PEZI</name>
<dbReference type="RefSeq" id="XP_040712424.1">
    <property type="nucleotide sequence ID" value="XM_040860887.1"/>
</dbReference>
<dbReference type="EMBL" id="MCFJ01000012">
    <property type="protein sequence ID" value="ORY59990.1"/>
    <property type="molecule type" value="Genomic_DNA"/>
</dbReference>
<sequence>MNSIDEMDAPIDVVVNWTAPAFTNLNFTHCNTSAKFYAGYISAFSDGNITDDLSNTQDLPAFADVLRFLRHVVPEDWMDPPPDWNQLAAWYFGVWDNSSYINNTEWNQVWYDLHIFVLDTCRDDFCDNLDVKGDADVTGTGMMGSYYTLAILSTIYFTVITMNQFGFVYWLPGRTIAAFTGSVETFLDSALVFAVSMAASTIFRYAALDHVANEDDLSSYRLIGSIFMCLFAVFPCLALQTVAEGLRDRTLRHALWFTLVALNITAGIKYQNKYKIEFFKKIDTLSESSNSMQTPGILREFVWLAACDDRHQLAQIRQSITASHVVLGMHLGWLLYYFMDSPKRIRNYLKSRLETFQIFNLRGPQMKYHWKAGMPILGLVDGTVCCIMMWYMIVIFTVYRQYVRNRAHSSNEDGNWTFGQTLSLVTWVPVLLEWLDIIIRDPKDCGEAVPIKDVRAEGVIYEAPRSYQHGMELDDMTEETSHYEYGKQFTGYQSPLLQTQALFDDTHESRRGGCG</sequence>
<feature type="transmembrane region" description="Helical" evidence="1">
    <location>
        <begin position="376"/>
        <end position="399"/>
    </location>
</feature>
<feature type="transmembrane region" description="Helical" evidence="1">
    <location>
        <begin position="254"/>
        <end position="271"/>
    </location>
</feature>
<comment type="caution">
    <text evidence="2">The sequence shown here is derived from an EMBL/GenBank/DDBJ whole genome shotgun (WGS) entry which is preliminary data.</text>
</comment>
<dbReference type="OrthoDB" id="4582561at2759"/>
<dbReference type="AlphaFoldDB" id="A0A1Y2DL32"/>
<dbReference type="STRING" id="1141098.A0A1Y2DL32"/>
<gene>
    <name evidence="2" type="ORF">BCR38DRAFT_443533</name>
</gene>
<dbReference type="InParanoid" id="A0A1Y2DL32"/>
<feature type="transmembrane region" description="Helical" evidence="1">
    <location>
        <begin position="190"/>
        <end position="208"/>
    </location>
</feature>
<evidence type="ECO:0000313" key="3">
    <source>
        <dbReference type="Proteomes" id="UP000193689"/>
    </source>
</evidence>
<protein>
    <submittedName>
        <fullName evidence="2">Uncharacterized protein</fullName>
    </submittedName>
</protein>
<feature type="transmembrane region" description="Helical" evidence="1">
    <location>
        <begin position="220"/>
        <end position="242"/>
    </location>
</feature>
<evidence type="ECO:0000256" key="1">
    <source>
        <dbReference type="SAM" id="Phobius"/>
    </source>
</evidence>
<proteinExistence type="predicted"/>
<feature type="transmembrane region" description="Helical" evidence="1">
    <location>
        <begin position="146"/>
        <end position="170"/>
    </location>
</feature>
<dbReference type="GeneID" id="63777099"/>
<dbReference type="Proteomes" id="UP000193689">
    <property type="component" value="Unassembled WGS sequence"/>
</dbReference>
<feature type="transmembrane region" description="Helical" evidence="1">
    <location>
        <begin position="320"/>
        <end position="339"/>
    </location>
</feature>
<keyword evidence="1" id="KW-0472">Membrane</keyword>
<reference evidence="2 3" key="1">
    <citation type="submission" date="2016-07" db="EMBL/GenBank/DDBJ databases">
        <title>Pervasive Adenine N6-methylation of Active Genes in Fungi.</title>
        <authorList>
            <consortium name="DOE Joint Genome Institute"/>
            <person name="Mondo S.J."/>
            <person name="Dannebaum R.O."/>
            <person name="Kuo R.C."/>
            <person name="Labutti K."/>
            <person name="Haridas S."/>
            <person name="Kuo A."/>
            <person name="Salamov A."/>
            <person name="Ahrendt S.R."/>
            <person name="Lipzen A."/>
            <person name="Sullivan W."/>
            <person name="Andreopoulos W.B."/>
            <person name="Clum A."/>
            <person name="Lindquist E."/>
            <person name="Daum C."/>
            <person name="Ramamoorthy G.K."/>
            <person name="Gryganskyi A."/>
            <person name="Culley D."/>
            <person name="Magnuson J.K."/>
            <person name="James T.Y."/>
            <person name="O'Malley M.A."/>
            <person name="Stajich J.E."/>
            <person name="Spatafora J.W."/>
            <person name="Visel A."/>
            <person name="Grigoriev I.V."/>
        </authorList>
    </citation>
    <scope>NUCLEOTIDE SEQUENCE [LARGE SCALE GENOMIC DNA]</scope>
    <source>
        <strain evidence="2 3">CBS 129021</strain>
    </source>
</reference>